<comment type="caution">
    <text evidence="11">The sequence shown here is derived from an EMBL/GenBank/DDBJ whole genome shotgun (WGS) entry which is preliminary data.</text>
</comment>
<gene>
    <name evidence="11" type="ORF">LNINA_LOCUS4908</name>
</gene>
<feature type="transmembrane region" description="Helical" evidence="10">
    <location>
        <begin position="141"/>
        <end position="158"/>
    </location>
</feature>
<keyword evidence="3 10" id="KW-0716">Sensory transduction</keyword>
<evidence type="ECO:0000256" key="4">
    <source>
        <dbReference type="ARBA" id="ARBA00022692"/>
    </source>
</evidence>
<reference evidence="11 12" key="1">
    <citation type="submission" date="2023-11" db="EMBL/GenBank/DDBJ databases">
        <authorList>
            <person name="Okamura Y."/>
        </authorList>
    </citation>
    <scope>NUCLEOTIDE SEQUENCE [LARGE SCALE GENOMIC DNA]</scope>
</reference>
<organism evidence="11 12">
    <name type="scientific">Leptosia nina</name>
    <dbReference type="NCBI Taxonomy" id="320188"/>
    <lineage>
        <taxon>Eukaryota</taxon>
        <taxon>Metazoa</taxon>
        <taxon>Ecdysozoa</taxon>
        <taxon>Arthropoda</taxon>
        <taxon>Hexapoda</taxon>
        <taxon>Insecta</taxon>
        <taxon>Pterygota</taxon>
        <taxon>Neoptera</taxon>
        <taxon>Endopterygota</taxon>
        <taxon>Lepidoptera</taxon>
        <taxon>Glossata</taxon>
        <taxon>Ditrysia</taxon>
        <taxon>Papilionoidea</taxon>
        <taxon>Pieridae</taxon>
        <taxon>Pierinae</taxon>
        <taxon>Leptosia</taxon>
    </lineage>
</organism>
<evidence type="ECO:0000256" key="7">
    <source>
        <dbReference type="ARBA" id="ARBA00023136"/>
    </source>
</evidence>
<proteinExistence type="inferred from homology"/>
<dbReference type="GO" id="GO:0004984">
    <property type="term" value="F:olfactory receptor activity"/>
    <property type="evidence" value="ECO:0007669"/>
    <property type="project" value="InterPro"/>
</dbReference>
<dbReference type="InterPro" id="IPR004117">
    <property type="entry name" value="7tm6_olfct_rcpt"/>
</dbReference>
<evidence type="ECO:0000256" key="10">
    <source>
        <dbReference type="RuleBase" id="RU351113"/>
    </source>
</evidence>
<dbReference type="Pfam" id="PF02949">
    <property type="entry name" value="7tm_6"/>
    <property type="match status" value="1"/>
</dbReference>
<keyword evidence="2" id="KW-1003">Cell membrane</keyword>
<dbReference type="PANTHER" id="PTHR21137">
    <property type="entry name" value="ODORANT RECEPTOR"/>
    <property type="match status" value="1"/>
</dbReference>
<evidence type="ECO:0000256" key="6">
    <source>
        <dbReference type="ARBA" id="ARBA00022989"/>
    </source>
</evidence>
<evidence type="ECO:0000256" key="3">
    <source>
        <dbReference type="ARBA" id="ARBA00022606"/>
    </source>
</evidence>
<evidence type="ECO:0000313" key="12">
    <source>
        <dbReference type="Proteomes" id="UP001497472"/>
    </source>
</evidence>
<evidence type="ECO:0000256" key="9">
    <source>
        <dbReference type="ARBA" id="ARBA00023224"/>
    </source>
</evidence>
<feature type="transmembrane region" description="Helical" evidence="10">
    <location>
        <begin position="83"/>
        <end position="101"/>
    </location>
</feature>
<feature type="transmembrane region" description="Helical" evidence="10">
    <location>
        <begin position="296"/>
        <end position="316"/>
    </location>
</feature>
<protein>
    <recommendedName>
        <fullName evidence="10">Odorant receptor</fullName>
    </recommendedName>
</protein>
<keyword evidence="6 10" id="KW-1133">Transmembrane helix</keyword>
<comment type="subcellular location">
    <subcellularLocation>
        <location evidence="1 10">Cell membrane</location>
        <topology evidence="1 10">Multi-pass membrane protein</topology>
    </subcellularLocation>
</comment>
<evidence type="ECO:0000256" key="1">
    <source>
        <dbReference type="ARBA" id="ARBA00004651"/>
    </source>
</evidence>
<comment type="caution">
    <text evidence="10">Lacks conserved residue(s) required for the propagation of feature annotation.</text>
</comment>
<evidence type="ECO:0000313" key="11">
    <source>
        <dbReference type="EMBL" id="CAK1545229.1"/>
    </source>
</evidence>
<keyword evidence="12" id="KW-1185">Reference proteome</keyword>
<evidence type="ECO:0000256" key="5">
    <source>
        <dbReference type="ARBA" id="ARBA00022725"/>
    </source>
</evidence>
<dbReference type="GO" id="GO:0005886">
    <property type="term" value="C:plasma membrane"/>
    <property type="evidence" value="ECO:0007669"/>
    <property type="project" value="UniProtKB-SubCell"/>
</dbReference>
<feature type="transmembrane region" description="Helical" evidence="10">
    <location>
        <begin position="269"/>
        <end position="290"/>
    </location>
</feature>
<keyword evidence="7 10" id="KW-0472">Membrane</keyword>
<evidence type="ECO:0000256" key="2">
    <source>
        <dbReference type="ARBA" id="ARBA00022475"/>
    </source>
</evidence>
<comment type="similarity">
    <text evidence="10">Belongs to the insect chemoreceptor superfamily. Heteromeric odorant receptor channel (TC 1.A.69) family.</text>
</comment>
<keyword evidence="4 10" id="KW-0812">Transmembrane</keyword>
<dbReference type="GO" id="GO:0007165">
    <property type="term" value="P:signal transduction"/>
    <property type="evidence" value="ECO:0007669"/>
    <property type="project" value="UniProtKB-KW"/>
</dbReference>
<sequence length="389" mass="45262">MISFNLKNHALRIKQRLRENRVENLLWTVDFMPRLSGSSLEKKKKLNVPIWIITVGLLIYIYGVGSFVYQYRVAESHGDYIKSNVNVSIFILTLNNCIWWIRQRKLLIKVLKDVKVNDGLARSMTCSMEKSEKVLSVVKKVVLGFCGLIMINALFIYLPNRFNISNDQYCMTPCVGMGPIAETPNRQLCMVTIFVQEVGVIAVDINYQSMQILLMCHTAAMYHLLAHDILFLDEPILDEIQYQAVKEKLSFLIKRHVLSLDMIKNIQSLYSSPMGVNFGLNTVCIGLIFYLPTEEWMDFCPFVIYCFFVFFLYCYLSQKLIDASELFERSVYACGWENFEWRERRVVYIMLLQAQKPIQLLAADIVPVNIYTFATTIQMLYKFVTVMKF</sequence>
<name>A0AAV1J9Q8_9NEOP</name>
<dbReference type="GO" id="GO:0005549">
    <property type="term" value="F:odorant binding"/>
    <property type="evidence" value="ECO:0007669"/>
    <property type="project" value="InterPro"/>
</dbReference>
<keyword evidence="5 10" id="KW-0552">Olfaction</keyword>
<dbReference type="AlphaFoldDB" id="A0AAV1J9Q8"/>
<dbReference type="Proteomes" id="UP001497472">
    <property type="component" value="Unassembled WGS sequence"/>
</dbReference>
<keyword evidence="9 10" id="KW-0807">Transducer</keyword>
<accession>A0AAV1J9Q8</accession>
<dbReference type="PANTHER" id="PTHR21137:SF35">
    <property type="entry name" value="ODORANT RECEPTOR 19A-RELATED"/>
    <property type="match status" value="1"/>
</dbReference>
<evidence type="ECO:0000256" key="8">
    <source>
        <dbReference type="ARBA" id="ARBA00023170"/>
    </source>
</evidence>
<feature type="transmembrane region" description="Helical" evidence="10">
    <location>
        <begin position="48"/>
        <end position="71"/>
    </location>
</feature>
<keyword evidence="8 10" id="KW-0675">Receptor</keyword>
<dbReference type="EMBL" id="CAVLEF010000006">
    <property type="protein sequence ID" value="CAK1545229.1"/>
    <property type="molecule type" value="Genomic_DNA"/>
</dbReference>